<gene>
    <name evidence="1" type="ORF">rCG_27087</name>
</gene>
<evidence type="ECO:0000313" key="1">
    <source>
        <dbReference type="EMBL" id="EDL79874.1"/>
    </source>
</evidence>
<reference evidence="2" key="1">
    <citation type="submission" date="2005-09" db="EMBL/GenBank/DDBJ databases">
        <authorList>
            <person name="Mural R.J."/>
            <person name="Li P.W."/>
            <person name="Adams M.D."/>
            <person name="Amanatides P.G."/>
            <person name="Baden-Tillson H."/>
            <person name="Barnstead M."/>
            <person name="Chin S.H."/>
            <person name="Dew I."/>
            <person name="Evans C.A."/>
            <person name="Ferriera S."/>
            <person name="Flanigan M."/>
            <person name="Fosler C."/>
            <person name="Glodek A."/>
            <person name="Gu Z."/>
            <person name="Holt R.A."/>
            <person name="Jennings D."/>
            <person name="Kraft C.L."/>
            <person name="Lu F."/>
            <person name="Nguyen T."/>
            <person name="Nusskern D.R."/>
            <person name="Pfannkoch C.M."/>
            <person name="Sitter C."/>
            <person name="Sutton G.G."/>
            <person name="Venter J.C."/>
            <person name="Wang Z."/>
            <person name="Woodage T."/>
            <person name="Zheng X.H."/>
            <person name="Zhong F."/>
        </authorList>
    </citation>
    <scope>NUCLEOTIDE SEQUENCE [LARGE SCALE GENOMIC DNA]</scope>
    <source>
        <strain>BN</strain>
        <strain evidence="2">Sprague-Dawley</strain>
    </source>
</reference>
<dbReference type="AlphaFoldDB" id="A6HPC3"/>
<evidence type="ECO:0000313" key="2">
    <source>
        <dbReference type="Proteomes" id="UP000234681"/>
    </source>
</evidence>
<dbReference type="Proteomes" id="UP000234681">
    <property type="component" value="Chromosome 3"/>
</dbReference>
<name>A6HPC3_RAT</name>
<proteinExistence type="predicted"/>
<protein>
    <submittedName>
        <fullName evidence="1">RCG27087</fullName>
    </submittedName>
</protein>
<accession>A6HPC3</accession>
<dbReference type="EMBL" id="CH473949">
    <property type="protein sequence ID" value="EDL79874.1"/>
    <property type="molecule type" value="Genomic_DNA"/>
</dbReference>
<sequence>MVQDTVLGEITLQDLVAHPIAIVQDTVLGEITLQDLVAHPMAMVQDTVLGDNITLQDLVAHPMAMAQGTVGLTLVHITEKSEEMKTQDEKSAWNLLSWHWA</sequence>
<organism evidence="1 2">
    <name type="scientific">Rattus norvegicus</name>
    <name type="common">Rat</name>
    <dbReference type="NCBI Taxonomy" id="10116"/>
    <lineage>
        <taxon>Eukaryota</taxon>
        <taxon>Metazoa</taxon>
        <taxon>Chordata</taxon>
        <taxon>Craniata</taxon>
        <taxon>Vertebrata</taxon>
        <taxon>Euteleostomi</taxon>
        <taxon>Mammalia</taxon>
        <taxon>Eutheria</taxon>
        <taxon>Euarchontoglires</taxon>
        <taxon>Glires</taxon>
        <taxon>Rodentia</taxon>
        <taxon>Myomorpha</taxon>
        <taxon>Muroidea</taxon>
        <taxon>Muridae</taxon>
        <taxon>Murinae</taxon>
        <taxon>Rattus</taxon>
    </lineage>
</organism>